<proteinExistence type="predicted"/>
<evidence type="ECO:0000313" key="2">
    <source>
        <dbReference type="Proteomes" id="UP000198211"/>
    </source>
</evidence>
<sequence length="42" mass="4893">MLQYLTTCTRPDIANAVRNLSRHSSSYTKENYTAAKRILKYL</sequence>
<accession>A0A225WLY7</accession>
<reference evidence="2" key="1">
    <citation type="submission" date="2017-03" db="EMBL/GenBank/DDBJ databases">
        <title>Phytopthora megakarya and P. palmivora, two closely related causual agents of cacao black pod achieved similar genome size and gene model numbers by different mechanisms.</title>
        <authorList>
            <person name="Ali S."/>
            <person name="Shao J."/>
            <person name="Larry D.J."/>
            <person name="Kronmiller B."/>
            <person name="Shen D."/>
            <person name="Strem M.D."/>
            <person name="Melnick R.L."/>
            <person name="Guiltinan M.J."/>
            <person name="Tyler B.M."/>
            <person name="Meinhardt L.W."/>
            <person name="Bailey B.A."/>
        </authorList>
    </citation>
    <scope>NUCLEOTIDE SEQUENCE [LARGE SCALE GENOMIC DNA]</scope>
    <source>
        <strain evidence="2">zdho120</strain>
    </source>
</reference>
<organism evidence="1 2">
    <name type="scientific">Phytophthora megakarya</name>
    <dbReference type="NCBI Taxonomy" id="4795"/>
    <lineage>
        <taxon>Eukaryota</taxon>
        <taxon>Sar</taxon>
        <taxon>Stramenopiles</taxon>
        <taxon>Oomycota</taxon>
        <taxon>Peronosporomycetes</taxon>
        <taxon>Peronosporales</taxon>
        <taxon>Peronosporaceae</taxon>
        <taxon>Phytophthora</taxon>
    </lineage>
</organism>
<dbReference type="EMBL" id="NBNE01000609">
    <property type="protein sequence ID" value="OWZ18298.1"/>
    <property type="molecule type" value="Genomic_DNA"/>
</dbReference>
<dbReference type="AlphaFoldDB" id="A0A225WLY7"/>
<dbReference type="OrthoDB" id="124209at2759"/>
<evidence type="ECO:0000313" key="1">
    <source>
        <dbReference type="EMBL" id="OWZ18298.1"/>
    </source>
</evidence>
<dbReference type="Proteomes" id="UP000198211">
    <property type="component" value="Unassembled WGS sequence"/>
</dbReference>
<gene>
    <name evidence="1" type="ORF">PHMEG_0007638</name>
</gene>
<comment type="caution">
    <text evidence="1">The sequence shown here is derived from an EMBL/GenBank/DDBJ whole genome shotgun (WGS) entry which is preliminary data.</text>
</comment>
<name>A0A225WLY7_9STRA</name>
<keyword evidence="2" id="KW-1185">Reference proteome</keyword>
<protein>
    <submittedName>
        <fullName evidence="1">RxLR effector protein</fullName>
    </submittedName>
</protein>